<dbReference type="Proteomes" id="UP001485459">
    <property type="component" value="Chromosome"/>
</dbReference>
<sequence>MANQFIRIALLLAACAAGKEAGAQQVPGGSYDPVAAFAPLPHPAATATRGASGKPGPAYWQNRADYKVAVSIDTLSREVKAHCAMAYTNNSPDTLTYLWLTAVQNRFRRDSRETLLTPPKGSRFGINDHTEGLEIASIKAGNRNATYSLTHNYIRVDLPQPLLPGRQVKLETDYKFILPLNGSDNMGVLKTAAGSVFQYTGVFPRVCVYDDLRGWNVSGTQYYVECGSTEMHFTAPANMIVQGTGLLLNPEDVLRPEVLRKYRQSLKSDTVIRVRSAGEAFSPSSAASLTWKFREPNAGDGGWSASASFNWEGLATRLTNGTAIPTMALFPTGSNREWDTIIRAMPRMLKAYSDQWSPYPYAAAINIATGVTGLASPGVSFIHYQHSSYAASVWIKTNHELGHAWFNLMIAADSRHGWMCEGQNTFINLVNAATLNGSVPFDMQTSFSWMNMKKPHVPVSTLFGSVPPADMGPLMYMKPGTAFLLLRNEVLGPGRFDPAFREYMRAWAFKHPAPHDFFRIMENGTGEDLAWFWRAWFLTDARMDQGITKVAYDGDKPDKGVLISIINKRQMPMPVDILVREFNGKQHRVKLPVQVWEWSDAHTLKVPTTTAVVSVQLDPESLLPDADRADNIWTGSGTKLRNGQMSAQQVIDRYFDVIGGKQNAERLGSLVLEYRSWAHSEFVLRQRFEAGGDFSWISGLEVEKNMTALKKLEQTDSLRFALLGAGQALNATQQEQLRISAMLFPELRFFETGNKVKLSDDFQLIHGMEAYMVTVVTPSGNSWRFYYDAATGLKVRQEYTGMMPSLLYSSKVLAGYDSVFGVKIPRQVTIQAPGESEELFELKNFSKS</sequence>
<evidence type="ECO:0000259" key="1">
    <source>
        <dbReference type="Pfam" id="PF01433"/>
    </source>
</evidence>
<gene>
    <name evidence="2" type="ORF">WJU16_09515</name>
</gene>
<keyword evidence="2" id="KW-0378">Hydrolase</keyword>
<keyword evidence="2" id="KW-0031">Aminopeptidase</keyword>
<evidence type="ECO:0000313" key="2">
    <source>
        <dbReference type="EMBL" id="WZN43268.1"/>
    </source>
</evidence>
<dbReference type="Gene3D" id="1.10.390.10">
    <property type="entry name" value="Neutral Protease Domain 2"/>
    <property type="match status" value="1"/>
</dbReference>
<keyword evidence="2" id="KW-0645">Protease</keyword>
<proteinExistence type="predicted"/>
<feature type="domain" description="Peptidase M1 membrane alanine aminopeptidase" evidence="1">
    <location>
        <begin position="397"/>
        <end position="536"/>
    </location>
</feature>
<protein>
    <submittedName>
        <fullName evidence="2">M1 family aminopeptidase</fullName>
    </submittedName>
</protein>
<dbReference type="SUPFAM" id="SSF55486">
    <property type="entry name" value="Metalloproteases ('zincins'), catalytic domain"/>
    <property type="match status" value="1"/>
</dbReference>
<dbReference type="InterPro" id="IPR014782">
    <property type="entry name" value="Peptidase_M1_dom"/>
</dbReference>
<dbReference type="Pfam" id="PF01433">
    <property type="entry name" value="Peptidase_M1"/>
    <property type="match status" value="1"/>
</dbReference>
<dbReference type="RefSeq" id="WP_341838085.1">
    <property type="nucleotide sequence ID" value="NZ_CP149822.1"/>
</dbReference>
<dbReference type="EMBL" id="CP149822">
    <property type="protein sequence ID" value="WZN43268.1"/>
    <property type="molecule type" value="Genomic_DNA"/>
</dbReference>
<organism evidence="2 3">
    <name type="scientific">Chitinophaga pollutisoli</name>
    <dbReference type="NCBI Taxonomy" id="3133966"/>
    <lineage>
        <taxon>Bacteria</taxon>
        <taxon>Pseudomonadati</taxon>
        <taxon>Bacteroidota</taxon>
        <taxon>Chitinophagia</taxon>
        <taxon>Chitinophagales</taxon>
        <taxon>Chitinophagaceae</taxon>
        <taxon>Chitinophaga</taxon>
    </lineage>
</organism>
<reference evidence="3" key="1">
    <citation type="submission" date="2024-03" db="EMBL/GenBank/DDBJ databases">
        <title>Chitinophaga horti sp. nov., isolated from garden soil.</title>
        <authorList>
            <person name="Lee D.S."/>
            <person name="Han D.M."/>
            <person name="Baek J.H."/>
            <person name="Choi D.G."/>
            <person name="Jeon J.H."/>
            <person name="Jeon C.O."/>
        </authorList>
    </citation>
    <scope>NUCLEOTIDE SEQUENCE [LARGE SCALE GENOMIC DNA]</scope>
    <source>
        <strain evidence="3">GPA1</strain>
    </source>
</reference>
<keyword evidence="3" id="KW-1185">Reference proteome</keyword>
<dbReference type="GO" id="GO:0004177">
    <property type="term" value="F:aminopeptidase activity"/>
    <property type="evidence" value="ECO:0007669"/>
    <property type="project" value="UniProtKB-KW"/>
</dbReference>
<evidence type="ECO:0000313" key="3">
    <source>
        <dbReference type="Proteomes" id="UP001485459"/>
    </source>
</evidence>
<name>A0ABZ2YUY2_9BACT</name>
<accession>A0ABZ2YUY2</accession>
<dbReference type="InterPro" id="IPR027268">
    <property type="entry name" value="Peptidase_M4/M1_CTD_sf"/>
</dbReference>